<evidence type="ECO:0000313" key="3">
    <source>
        <dbReference type="EMBL" id="GAS98838.1"/>
    </source>
</evidence>
<reference evidence="4" key="2">
    <citation type="submission" date="2016-02" db="EMBL/GenBank/DDBJ databases">
        <title>Draft genome sequence of five rapidly growing Mycobacterium species.</title>
        <authorList>
            <person name="Katahira K."/>
            <person name="Gotou Y."/>
            <person name="Iida K."/>
            <person name="Ogura Y."/>
            <person name="Hayashi T."/>
        </authorList>
    </citation>
    <scope>NUCLEOTIDE SEQUENCE [LARGE SCALE GENOMIC DNA]</scope>
    <source>
        <strain evidence="4">JCM15298</strain>
    </source>
</reference>
<dbReference type="AlphaFoldDB" id="A0A117IC30"/>
<dbReference type="Pfam" id="PF02467">
    <property type="entry name" value="Whib"/>
    <property type="match status" value="1"/>
</dbReference>
<dbReference type="RefSeq" id="WP_062659604.1">
    <property type="nucleotide sequence ID" value="NZ_BCSY01000111.1"/>
</dbReference>
<feature type="domain" description="4Fe-4S Wbl-type" evidence="2">
    <location>
        <begin position="11"/>
        <end position="70"/>
    </location>
</feature>
<protein>
    <submittedName>
        <fullName evidence="3">Gp60</fullName>
    </submittedName>
</protein>
<dbReference type="STRING" id="228230.RMCC_5803"/>
<reference evidence="4" key="1">
    <citation type="journal article" date="2016" name="Genome Announc.">
        <title>Draft Genome Sequences of Five Rapidly Growing Mycobacterium Species, M. thermoresistibile, M. fortuitum subsp. acetamidolyticum, M. canariasense, M. brisbanense, and M. novocastrense.</title>
        <authorList>
            <person name="Katahira K."/>
            <person name="Ogura Y."/>
            <person name="Gotoh Y."/>
            <person name="Hayashi T."/>
        </authorList>
    </citation>
    <scope>NUCLEOTIDE SEQUENCE [LARGE SCALE GENOMIC DNA]</scope>
    <source>
        <strain evidence="4">JCM15298</strain>
    </source>
</reference>
<comment type="caution">
    <text evidence="3">The sequence shown here is derived from an EMBL/GenBank/DDBJ whole genome shotgun (WGS) entry which is preliminary data.</text>
</comment>
<evidence type="ECO:0000256" key="1">
    <source>
        <dbReference type="SAM" id="MobiDB-lite"/>
    </source>
</evidence>
<dbReference type="InterPro" id="IPR034768">
    <property type="entry name" value="4FE4S_WBL"/>
</dbReference>
<dbReference type="PROSITE" id="PS51674">
    <property type="entry name" value="4FE4S_WBL"/>
    <property type="match status" value="1"/>
</dbReference>
<dbReference type="Proteomes" id="UP000069443">
    <property type="component" value="Unassembled WGS sequence"/>
</dbReference>
<dbReference type="EMBL" id="BCSY01000111">
    <property type="protein sequence ID" value="GAS98838.1"/>
    <property type="molecule type" value="Genomic_DNA"/>
</dbReference>
<evidence type="ECO:0000313" key="4">
    <source>
        <dbReference type="Proteomes" id="UP000069443"/>
    </source>
</evidence>
<organism evidence="3 4">
    <name type="scientific">Mycolicibacterium canariasense</name>
    <name type="common">Mycobacterium canariasense</name>
    <dbReference type="NCBI Taxonomy" id="228230"/>
    <lineage>
        <taxon>Bacteria</taxon>
        <taxon>Bacillati</taxon>
        <taxon>Actinomycetota</taxon>
        <taxon>Actinomycetes</taxon>
        <taxon>Mycobacteriales</taxon>
        <taxon>Mycobacteriaceae</taxon>
        <taxon>Mycolicibacterium</taxon>
    </lineage>
</organism>
<name>A0A117IC30_MYCCR</name>
<keyword evidence="4" id="KW-1185">Reference proteome</keyword>
<accession>A0A117IC30</accession>
<feature type="region of interest" description="Disordered" evidence="1">
    <location>
        <begin position="58"/>
        <end position="94"/>
    </location>
</feature>
<evidence type="ECO:0000259" key="2">
    <source>
        <dbReference type="PROSITE" id="PS51674"/>
    </source>
</evidence>
<sequence length="119" mass="13585">MPDQLWRNQAACLNHPCPDWWHPLPKDTLARAAAQKVCAECPVTAECRAEAIRTGSEGIWGGQEFERPKQDHDRPLAPIEHGTERGYAQHRRRSEPACDACRDAANYASRYRRYGLDTR</sequence>
<dbReference type="OrthoDB" id="4764518at2"/>
<proteinExistence type="predicted"/>
<gene>
    <name evidence="3" type="ORF">RMCC_5803</name>
</gene>
<feature type="compositionally biased region" description="Basic and acidic residues" evidence="1">
    <location>
        <begin position="64"/>
        <end position="75"/>
    </location>
</feature>